<organism evidence="6 7">
    <name type="scientific">Coprobacillus cateniformis</name>
    <dbReference type="NCBI Taxonomy" id="100884"/>
    <lineage>
        <taxon>Bacteria</taxon>
        <taxon>Bacillati</taxon>
        <taxon>Bacillota</taxon>
        <taxon>Erysipelotrichia</taxon>
        <taxon>Erysipelotrichales</taxon>
        <taxon>Coprobacillaceae</taxon>
        <taxon>Coprobacillus</taxon>
    </lineage>
</organism>
<keyword evidence="7" id="KW-1185">Reference proteome</keyword>
<dbReference type="InterPro" id="IPR036390">
    <property type="entry name" value="WH_DNA-bd_sf"/>
</dbReference>
<dbReference type="InterPro" id="IPR036388">
    <property type="entry name" value="WH-like_DNA-bd_sf"/>
</dbReference>
<dbReference type="Pfam" id="PF00126">
    <property type="entry name" value="HTH_1"/>
    <property type="match status" value="1"/>
</dbReference>
<dbReference type="AlphaFoldDB" id="E7G708"/>
<keyword evidence="4" id="KW-0804">Transcription</keyword>
<dbReference type="Gene3D" id="3.40.190.290">
    <property type="match status" value="1"/>
</dbReference>
<dbReference type="PANTHER" id="PTHR30346">
    <property type="entry name" value="TRANSCRIPTIONAL DUAL REGULATOR HCAR-RELATED"/>
    <property type="match status" value="1"/>
</dbReference>
<evidence type="ECO:0000313" key="7">
    <source>
        <dbReference type="Proteomes" id="UP000003157"/>
    </source>
</evidence>
<evidence type="ECO:0000256" key="4">
    <source>
        <dbReference type="ARBA" id="ARBA00023163"/>
    </source>
</evidence>
<evidence type="ECO:0000256" key="1">
    <source>
        <dbReference type="ARBA" id="ARBA00009437"/>
    </source>
</evidence>
<name>E7G708_9FIRM</name>
<dbReference type="GeneID" id="78229047"/>
<dbReference type="SUPFAM" id="SSF53850">
    <property type="entry name" value="Periplasmic binding protein-like II"/>
    <property type="match status" value="1"/>
</dbReference>
<evidence type="ECO:0000256" key="2">
    <source>
        <dbReference type="ARBA" id="ARBA00023015"/>
    </source>
</evidence>
<comment type="similarity">
    <text evidence="1">Belongs to the LysR transcriptional regulatory family.</text>
</comment>
<dbReference type="GO" id="GO:0003700">
    <property type="term" value="F:DNA-binding transcription factor activity"/>
    <property type="evidence" value="ECO:0007669"/>
    <property type="project" value="InterPro"/>
</dbReference>
<comment type="caution">
    <text evidence="6">The sequence shown here is derived from an EMBL/GenBank/DDBJ whole genome shotgun (WGS) entry which is preliminary data.</text>
</comment>
<keyword evidence="2" id="KW-0805">Transcription regulation</keyword>
<dbReference type="FunFam" id="1.10.10.10:FF:000001">
    <property type="entry name" value="LysR family transcriptional regulator"/>
    <property type="match status" value="1"/>
</dbReference>
<dbReference type="InterPro" id="IPR005119">
    <property type="entry name" value="LysR_subst-bd"/>
</dbReference>
<proteinExistence type="inferred from homology"/>
<accession>E7G708</accession>
<dbReference type="GO" id="GO:0032993">
    <property type="term" value="C:protein-DNA complex"/>
    <property type="evidence" value="ECO:0007669"/>
    <property type="project" value="TreeGrafter"/>
</dbReference>
<keyword evidence="3" id="KW-0238">DNA-binding</keyword>
<evidence type="ECO:0000313" key="6">
    <source>
        <dbReference type="EMBL" id="EFW06314.1"/>
    </source>
</evidence>
<reference evidence="6 7" key="1">
    <citation type="submission" date="2010-12" db="EMBL/GenBank/DDBJ databases">
        <title>The Genome Sequence of Coprobacillus sp. strain 29_1.</title>
        <authorList>
            <consortium name="The Broad Institute Genome Sequencing Platform"/>
            <person name="Earl A."/>
            <person name="Ward D."/>
            <person name="Feldgarden M."/>
            <person name="Gevers D."/>
            <person name="Daigneault M."/>
            <person name="Sibley C.D."/>
            <person name="White A."/>
            <person name="Strauss J."/>
            <person name="Allen-Vercoe E."/>
            <person name="Young S.K."/>
            <person name="Zeng Q."/>
            <person name="Gargeya S."/>
            <person name="Fitzgerald M."/>
            <person name="Haas B."/>
            <person name="Abouelleil A."/>
            <person name="Alvarado L."/>
            <person name="Arachchi H.M."/>
            <person name="Berlin A."/>
            <person name="Brown A."/>
            <person name="Chapman S.B."/>
            <person name="Chen Z."/>
            <person name="Dunbar C."/>
            <person name="Freedman E."/>
            <person name="Gearin G."/>
            <person name="Gellesch M."/>
            <person name="Goldberg J."/>
            <person name="Griggs A."/>
            <person name="Gujja S."/>
            <person name="Heilman E."/>
            <person name="Heiman D."/>
            <person name="Howarth C."/>
            <person name="Larson L."/>
            <person name="Lui A."/>
            <person name="MacDonald P.J.P."/>
            <person name="Mehta T."/>
            <person name="Montmayeur A."/>
            <person name="Murphy C."/>
            <person name="Neiman D."/>
            <person name="Pearson M."/>
            <person name="Priest M."/>
            <person name="Roberts A."/>
            <person name="Saif S."/>
            <person name="Shea T."/>
            <person name="Shenoy N."/>
            <person name="Sisk P."/>
            <person name="Stolte C."/>
            <person name="Sykes S."/>
            <person name="White J."/>
            <person name="Yandava C."/>
            <person name="Nusbaum C."/>
            <person name="Birren B."/>
        </authorList>
    </citation>
    <scope>NUCLEOTIDE SEQUENCE [LARGE SCALE GENOMIC DNA]</scope>
    <source>
        <strain evidence="6 7">29_1</strain>
    </source>
</reference>
<dbReference type="Proteomes" id="UP000003157">
    <property type="component" value="Unassembled WGS sequence"/>
</dbReference>
<evidence type="ECO:0000256" key="3">
    <source>
        <dbReference type="ARBA" id="ARBA00023125"/>
    </source>
</evidence>
<dbReference type="GO" id="GO:0003677">
    <property type="term" value="F:DNA binding"/>
    <property type="evidence" value="ECO:0007669"/>
    <property type="project" value="UniProtKB-KW"/>
</dbReference>
<dbReference type="PANTHER" id="PTHR30346:SF28">
    <property type="entry name" value="HTH-TYPE TRANSCRIPTIONAL REGULATOR CYNR"/>
    <property type="match status" value="1"/>
</dbReference>
<gene>
    <name evidence="6" type="ORF">HMPREF9488_00546</name>
</gene>
<dbReference type="RefSeq" id="WP_008787662.1">
    <property type="nucleotide sequence ID" value="NZ_AKCB01000001.1"/>
</dbReference>
<feature type="domain" description="HTH lysR-type" evidence="5">
    <location>
        <begin position="1"/>
        <end position="58"/>
    </location>
</feature>
<sequence>MTIEQLQYFYAVSVHKTFSLAALEMNITQSALSKQIAKLEQELGIFLFDRSHRQITLTHDGQQLLKDAKLILKDYEKMLDHLQTIKEKNHNTIKIAMLPIFSHYDLAHKLNDFSKNHPHIHLIIDEVEERDLHHKLDYHDYDIYILRGDYEELHAFQQILLYEDSLVAAISKQHPFSHLQQLSINQLKDEKLLLPPQYTTICNLAIKACQQAGFNPIIHRHGRIETILSAASENNGIALLMKKSLHIFHLNQVHILPFIENIHGDIKLYYSFNSKHKEAIQEFVHTLQPIKYQESSH</sequence>
<dbReference type="STRING" id="100884.GCA_000269565_01166"/>
<dbReference type="SUPFAM" id="SSF46785">
    <property type="entry name" value="Winged helix' DNA-binding domain"/>
    <property type="match status" value="1"/>
</dbReference>
<dbReference type="CDD" id="cd05466">
    <property type="entry name" value="PBP2_LTTR_substrate"/>
    <property type="match status" value="1"/>
</dbReference>
<evidence type="ECO:0000259" key="5">
    <source>
        <dbReference type="PROSITE" id="PS50931"/>
    </source>
</evidence>
<dbReference type="HOGENOM" id="CLU_039613_6_2_9"/>
<dbReference type="OrthoDB" id="1652954at2"/>
<dbReference type="InterPro" id="IPR000847">
    <property type="entry name" value="LysR_HTH_N"/>
</dbReference>
<dbReference type="Pfam" id="PF03466">
    <property type="entry name" value="LysR_substrate"/>
    <property type="match status" value="1"/>
</dbReference>
<dbReference type="PRINTS" id="PR00039">
    <property type="entry name" value="HTHLYSR"/>
</dbReference>
<protein>
    <recommendedName>
        <fullName evidence="5">HTH lysR-type domain-containing protein</fullName>
    </recommendedName>
</protein>
<dbReference type="PROSITE" id="PS50931">
    <property type="entry name" value="HTH_LYSR"/>
    <property type="match status" value="1"/>
</dbReference>
<dbReference type="EMBL" id="ADKX01000007">
    <property type="protein sequence ID" value="EFW06314.1"/>
    <property type="molecule type" value="Genomic_DNA"/>
</dbReference>
<dbReference type="Gene3D" id="1.10.10.10">
    <property type="entry name" value="Winged helix-like DNA-binding domain superfamily/Winged helix DNA-binding domain"/>
    <property type="match status" value="1"/>
</dbReference>
<dbReference type="eggNOG" id="COG0583">
    <property type="taxonomic scope" value="Bacteria"/>
</dbReference>